<sequence length="369" mass="40446">MTKIGVWNTAFLGDAILTLPLLQTLRAAYPDAVIDFWVRKGFKGLFASHPALTNVYEYDKRGRDKGALQALRLGRALGRERYGLWISAHGSLRSGMLARWSSAKVRIGYAEPRANAWFYTHTVPRLFTEFEEVERLLRLLLPLDLGARGVPLSGWPDIVLPQEAADAAERFFASLAAERAAPVLGVHPGSIWGTKRWPLEYFAAIAAKAAREGARVLVFGGPGDEEAMAEETVSLAVNELSKEDGKSIINLAAKLSLPELAAFIGRLSCYLTNDSGPMHLAWPQKTPVTALFGPTVRELGFFPRGEGATVMELPLPCRPCGLHGPQECPLQHHKCMRDMTPEMVWPDVAAKMFATPPGDGREGEPHARG</sequence>
<keyword evidence="1 3" id="KW-0328">Glycosyltransferase</keyword>
<dbReference type="PANTHER" id="PTHR30160">
    <property type="entry name" value="TETRAACYLDISACCHARIDE 4'-KINASE-RELATED"/>
    <property type="match status" value="1"/>
</dbReference>
<accession>A0A212JDM5</accession>
<name>A0A212JDM5_9DELT</name>
<keyword evidence="2 3" id="KW-0808">Transferase</keyword>
<proteinExistence type="predicted"/>
<dbReference type="GO" id="GO:0005829">
    <property type="term" value="C:cytosol"/>
    <property type="evidence" value="ECO:0007669"/>
    <property type="project" value="TreeGrafter"/>
</dbReference>
<dbReference type="EMBL" id="FLUQ01000001">
    <property type="protein sequence ID" value="SBV97553.1"/>
    <property type="molecule type" value="Genomic_DNA"/>
</dbReference>
<protein>
    <submittedName>
        <fullName evidence="3">Lipopolysaccharide heptosyltransferase II</fullName>
        <ecNumber evidence="3">2.4.-.-</ecNumber>
    </submittedName>
</protein>
<reference evidence="3" key="1">
    <citation type="submission" date="2016-04" db="EMBL/GenBank/DDBJ databases">
        <authorList>
            <person name="Evans L.H."/>
            <person name="Alamgir A."/>
            <person name="Owens N."/>
            <person name="Weber N.D."/>
            <person name="Virtaneva K."/>
            <person name="Barbian K."/>
            <person name="Babar A."/>
            <person name="Rosenke K."/>
        </authorList>
    </citation>
    <scope>NUCLEOTIDE SEQUENCE</scope>
    <source>
        <strain evidence="3">86</strain>
    </source>
</reference>
<organism evidence="3">
    <name type="scientific">uncultured delta proteobacterium</name>
    <dbReference type="NCBI Taxonomy" id="34034"/>
    <lineage>
        <taxon>Bacteria</taxon>
        <taxon>Deltaproteobacteria</taxon>
        <taxon>environmental samples</taxon>
    </lineage>
</organism>
<evidence type="ECO:0000313" key="3">
    <source>
        <dbReference type="EMBL" id="SBV97553.1"/>
    </source>
</evidence>
<dbReference type="GO" id="GO:0008713">
    <property type="term" value="F:ADP-heptose-lipopolysaccharide heptosyltransferase activity"/>
    <property type="evidence" value="ECO:0007669"/>
    <property type="project" value="TreeGrafter"/>
</dbReference>
<dbReference type="EC" id="2.4.-.-" evidence="3"/>
<dbReference type="InterPro" id="IPR002201">
    <property type="entry name" value="Glyco_trans_9"/>
</dbReference>
<dbReference type="Pfam" id="PF01075">
    <property type="entry name" value="Glyco_transf_9"/>
    <property type="match status" value="1"/>
</dbReference>
<dbReference type="Gene3D" id="3.40.50.2000">
    <property type="entry name" value="Glycogen Phosphorylase B"/>
    <property type="match status" value="2"/>
</dbReference>
<dbReference type="CDD" id="cd03789">
    <property type="entry name" value="GT9_LPS_heptosyltransferase"/>
    <property type="match status" value="1"/>
</dbReference>
<gene>
    <name evidence="3" type="primary">rfaF</name>
    <name evidence="3" type="ORF">KL86DPRO_11237</name>
</gene>
<evidence type="ECO:0000256" key="2">
    <source>
        <dbReference type="ARBA" id="ARBA00022679"/>
    </source>
</evidence>
<dbReference type="SUPFAM" id="SSF53756">
    <property type="entry name" value="UDP-Glycosyltransferase/glycogen phosphorylase"/>
    <property type="match status" value="1"/>
</dbReference>
<dbReference type="GO" id="GO:0009244">
    <property type="term" value="P:lipopolysaccharide core region biosynthetic process"/>
    <property type="evidence" value="ECO:0007669"/>
    <property type="project" value="TreeGrafter"/>
</dbReference>
<dbReference type="AlphaFoldDB" id="A0A212JDM5"/>
<dbReference type="InterPro" id="IPR051199">
    <property type="entry name" value="LPS_LOS_Heptosyltrfase"/>
</dbReference>
<evidence type="ECO:0000256" key="1">
    <source>
        <dbReference type="ARBA" id="ARBA00022676"/>
    </source>
</evidence>